<name>A0A926FM14_AERHY</name>
<gene>
    <name evidence="1" type="ORF">H2136_12610</name>
</gene>
<protein>
    <submittedName>
        <fullName evidence="1">Uncharacterized protein</fullName>
    </submittedName>
</protein>
<dbReference type="AlphaFoldDB" id="A0A926FM14"/>
<accession>A0A926FM14</accession>
<organism evidence="1">
    <name type="scientific">Aeromonas hydrophila</name>
    <dbReference type="NCBI Taxonomy" id="644"/>
    <lineage>
        <taxon>Bacteria</taxon>
        <taxon>Pseudomonadati</taxon>
        <taxon>Pseudomonadota</taxon>
        <taxon>Gammaproteobacteria</taxon>
        <taxon>Aeromonadales</taxon>
        <taxon>Aeromonadaceae</taxon>
        <taxon>Aeromonas</taxon>
    </lineage>
</organism>
<sequence length="67" mass="7221">MNNQGDGVELPDGSLSEETSLLAARQVSERLLAQSPDSPSLLLVYFTQAHDAENCAITSNSSSRRLE</sequence>
<comment type="caution">
    <text evidence="1">The sequence shown here is derived from an EMBL/GenBank/DDBJ whole genome shotgun (WGS) entry which is preliminary data.</text>
</comment>
<proteinExistence type="predicted"/>
<reference evidence="1" key="1">
    <citation type="submission" date="2020-07" db="EMBL/GenBank/DDBJ databases">
        <title>Carbapenem Resistant Aeromonas hydrophila Carrying blacphA7 Isolated from Two Solid Organ Transplant Patients.</title>
        <authorList>
            <person name="Hilt E."/>
            <person name="Fitzwater S.P."/>
            <person name="Ward K."/>
            <person name="De St Maurice A."/>
            <person name="Chandrasekaran S."/>
            <person name="Garner O.B."/>
            <person name="Yang S."/>
        </authorList>
    </citation>
    <scope>NUCLEOTIDE SEQUENCE</scope>
    <source>
        <strain evidence="1">B-1</strain>
    </source>
</reference>
<dbReference type="EMBL" id="JACLAN010000005">
    <property type="protein sequence ID" value="MBC8674054.1"/>
    <property type="molecule type" value="Genomic_DNA"/>
</dbReference>
<evidence type="ECO:0000313" key="1">
    <source>
        <dbReference type="EMBL" id="MBC8674054.1"/>
    </source>
</evidence>